<dbReference type="EMBL" id="NSGO01000014">
    <property type="protein sequence ID" value="PAT04983.1"/>
    <property type="molecule type" value="Genomic_DNA"/>
</dbReference>
<evidence type="ECO:0000256" key="1">
    <source>
        <dbReference type="SAM" id="MobiDB-lite"/>
    </source>
</evidence>
<evidence type="ECO:0000313" key="3">
    <source>
        <dbReference type="EMBL" id="PAJ69454.1"/>
    </source>
</evidence>
<dbReference type="InterPro" id="IPR052353">
    <property type="entry name" value="Benzoxazolinone_Detox_Enz"/>
</dbReference>
<feature type="domain" description="MOSC" evidence="2">
    <location>
        <begin position="43"/>
        <end position="177"/>
    </location>
</feature>
<evidence type="ECO:0000313" key="5">
    <source>
        <dbReference type="EMBL" id="PAT10042.1"/>
    </source>
</evidence>
<dbReference type="PANTHER" id="PTHR30212">
    <property type="entry name" value="PROTEIN YIIM"/>
    <property type="match status" value="1"/>
</dbReference>
<feature type="region of interest" description="Disordered" evidence="1">
    <location>
        <begin position="1"/>
        <end position="37"/>
    </location>
</feature>
<dbReference type="Proteomes" id="UP000215771">
    <property type="component" value="Unassembled WGS sequence"/>
</dbReference>
<evidence type="ECO:0000313" key="4">
    <source>
        <dbReference type="EMBL" id="PAT04983.1"/>
    </source>
</evidence>
<organism evidence="3 6">
    <name type="scientific">Corynebacterium hadale</name>
    <dbReference type="NCBI Taxonomy" id="2026255"/>
    <lineage>
        <taxon>Bacteria</taxon>
        <taxon>Bacillati</taxon>
        <taxon>Actinomycetota</taxon>
        <taxon>Actinomycetes</taxon>
        <taxon>Mycobacteriales</taxon>
        <taxon>Corynebacteriaceae</taxon>
        <taxon>Corynebacterium</taxon>
    </lineage>
</organism>
<protein>
    <submittedName>
        <fullName evidence="3">MOSC domain-containing protein</fullName>
    </submittedName>
</protein>
<evidence type="ECO:0000313" key="8">
    <source>
        <dbReference type="Proteomes" id="UP000218281"/>
    </source>
</evidence>
<dbReference type="AlphaFoldDB" id="A0A269PCH9"/>
<dbReference type="Proteomes" id="UP000218281">
    <property type="component" value="Unassembled WGS sequence"/>
</dbReference>
<dbReference type="PANTHER" id="PTHR30212:SF2">
    <property type="entry name" value="PROTEIN YIIM"/>
    <property type="match status" value="1"/>
</dbReference>
<evidence type="ECO:0000313" key="7">
    <source>
        <dbReference type="Proteomes" id="UP000218041"/>
    </source>
</evidence>
<dbReference type="SUPFAM" id="SSF50800">
    <property type="entry name" value="PK beta-barrel domain-like"/>
    <property type="match status" value="1"/>
</dbReference>
<comment type="caution">
    <text evidence="3">The sequence shown here is derived from an EMBL/GenBank/DDBJ whole genome shotgun (WGS) entry which is preliminary data.</text>
</comment>
<keyword evidence="8" id="KW-1185">Reference proteome</keyword>
<dbReference type="GO" id="GO:0003824">
    <property type="term" value="F:catalytic activity"/>
    <property type="evidence" value="ECO:0007669"/>
    <property type="project" value="InterPro"/>
</dbReference>
<dbReference type="Proteomes" id="UP000218041">
    <property type="component" value="Unassembled WGS sequence"/>
</dbReference>
<reference evidence="3 6" key="2">
    <citation type="submission" date="2017-08" db="EMBL/GenBank/DDBJ databases">
        <authorList>
            <person name="de Groot N.N."/>
        </authorList>
    </citation>
    <scope>NUCLEOTIDE SEQUENCE [LARGE SCALE GENOMIC DNA]</scope>
    <source>
        <strain evidence="3 6">NBT06-6</strain>
    </source>
</reference>
<feature type="compositionally biased region" description="Basic and acidic residues" evidence="1">
    <location>
        <begin position="1"/>
        <end position="10"/>
    </location>
</feature>
<gene>
    <name evidence="3" type="ORF">CIG21_07715</name>
    <name evidence="5" type="ORF">CKJ80_07870</name>
    <name evidence="4" type="ORF">CKJ81_11655</name>
</gene>
<dbReference type="EMBL" id="NSGP01000010">
    <property type="protein sequence ID" value="PAT10042.1"/>
    <property type="molecule type" value="Genomic_DNA"/>
</dbReference>
<accession>A0A269PCH9</accession>
<dbReference type="PROSITE" id="PS51340">
    <property type="entry name" value="MOSC"/>
    <property type="match status" value="1"/>
</dbReference>
<dbReference type="EMBL" id="NQMQ01000014">
    <property type="protein sequence ID" value="PAJ69454.1"/>
    <property type="molecule type" value="Genomic_DNA"/>
</dbReference>
<dbReference type="GO" id="GO:0030151">
    <property type="term" value="F:molybdenum ion binding"/>
    <property type="evidence" value="ECO:0007669"/>
    <property type="project" value="InterPro"/>
</dbReference>
<sequence>MSGSESHERATVLSANVARPQRDPGGAARQSGIHKQPAERLDVIIPGPHYGDGSGVVGDTVGDTAHHGGLQKAVYVFSRERLDWWGNQLGYPLDNGMFGENLTTLGIDWTAVLINQRFRIGEVELEVSVPRSPCRTFAAWMGEPQWVKAFTLSGDCGCYFRVNKEGAITPGDAIEVLDEPSHGFTMGEAFRAKMGDAELSRRLWELRIMPPMYQQRLDARFG</sequence>
<dbReference type="Gene3D" id="2.40.33.20">
    <property type="entry name" value="PK beta-barrel domain-like"/>
    <property type="match status" value="1"/>
</dbReference>
<dbReference type="GO" id="GO:0030170">
    <property type="term" value="F:pyridoxal phosphate binding"/>
    <property type="evidence" value="ECO:0007669"/>
    <property type="project" value="InterPro"/>
</dbReference>
<proteinExistence type="predicted"/>
<dbReference type="RefSeq" id="WP_095277725.1">
    <property type="nucleotide sequence ID" value="NZ_CP047655.1"/>
</dbReference>
<dbReference type="InterPro" id="IPR011037">
    <property type="entry name" value="Pyrv_Knase-like_insert_dom_sf"/>
</dbReference>
<reference evidence="7 8" key="1">
    <citation type="submission" date="2017-08" db="EMBL/GenBank/DDBJ databases">
        <title>Whole genome sequences of 6 clinical strains closest to Corynebacterium imitans.</title>
        <authorList>
            <person name="Bernier A.-M."/>
            <person name="Burdz T."/>
            <person name="Bernard K."/>
        </authorList>
    </citation>
    <scope>NUCLEOTIDE SEQUENCE [LARGE SCALE GENOMIC DNA]</scope>
    <source>
        <strain evidence="5 7">NML92-0415</strain>
        <strain evidence="4 8">NML93-0607</strain>
    </source>
</reference>
<name>A0A269PCH9_9CORY</name>
<dbReference type="InterPro" id="IPR005302">
    <property type="entry name" value="MoCF_Sase_C"/>
</dbReference>
<evidence type="ECO:0000313" key="6">
    <source>
        <dbReference type="Proteomes" id="UP000215771"/>
    </source>
</evidence>
<dbReference type="Pfam" id="PF03473">
    <property type="entry name" value="MOSC"/>
    <property type="match status" value="1"/>
</dbReference>
<evidence type="ECO:0000259" key="2">
    <source>
        <dbReference type="PROSITE" id="PS51340"/>
    </source>
</evidence>